<evidence type="ECO:0000256" key="2">
    <source>
        <dbReference type="SAM" id="MobiDB-lite"/>
    </source>
</evidence>
<dbReference type="OMA" id="VWYRWKL"/>
<feature type="compositionally biased region" description="Gly residues" evidence="2">
    <location>
        <begin position="84"/>
        <end position="97"/>
    </location>
</feature>
<name>M3AXT6_SPHMS</name>
<feature type="region of interest" description="Disordered" evidence="2">
    <location>
        <begin position="706"/>
        <end position="848"/>
    </location>
</feature>
<dbReference type="RefSeq" id="XP_016759676.1">
    <property type="nucleotide sequence ID" value="XM_016906187.1"/>
</dbReference>
<gene>
    <name evidence="4" type="ORF">SEPMUDRAFT_150456</name>
</gene>
<feature type="compositionally biased region" description="Acidic residues" evidence="2">
    <location>
        <begin position="734"/>
        <end position="780"/>
    </location>
</feature>
<dbReference type="InterPro" id="IPR051485">
    <property type="entry name" value="SR-CTD_assoc_factor"/>
</dbReference>
<feature type="compositionally biased region" description="Polar residues" evidence="2">
    <location>
        <begin position="813"/>
        <end position="825"/>
    </location>
</feature>
<evidence type="ECO:0000259" key="3">
    <source>
        <dbReference type="PROSITE" id="PS51391"/>
    </source>
</evidence>
<dbReference type="InterPro" id="IPR006569">
    <property type="entry name" value="CID_dom"/>
</dbReference>
<sequence>MTTMDDEDAPKEFPDVSQKLAAPKKLSAFEKERLAAEEKRRREQAETAAALAEFEDSFGGNEDFDGFPPSARGPPAGPSRGRGSAYGGSRGGFGGPPRSGPGSLGAAAGPPPSIKRKRALDELREQQEIRREQAALAAEYNLGEDARHEELIRQIDEEPDVAAPRPTVQLSNMDPCVTEIEIRVLLKNHLKVHSVSISPPLFVGRLSVTAIATLDYETTTAQIDAAVSALRDKYLGSGYRLAISRHLSSTALQPGALQGTVYEPEPFGAERISRDHHRGYNMRNAPPPSDFAPPESRAFRNERSDAYAHVTVQLPTDIRTVRAIHILVERLLSEPDPVQALRIESCLMGDRLIESDERFAFLYDAASPEGLYYRYLLWNRENTFETLQEQRRTGVAPTRLFDDVAIDWIVVPGEVPFADLTRLGHLHGHPNYDESSDDESDDDAEKRKFNSGRREGEGGPVGGSKHLTPYQMFKFAWTLARMPKTQAKLRMGDVGLISDFAIRKAGVGAEQIVDMLVLNVEKPFCFTTCATDHAEVYRQLAEQDEEDMYEPDEELPSIGTHTNGLGSKDRRDADVDLSQVKLVALYLINDILLNSATAGVRNAWKYRQLIENGLRRQNTFKKLGRLGKELGWGRMKEQQWRNKVGSLFEIWERNSVFATDAFETFKKDFFEQAANETTDHHDADRQASLADSKHLAKFKRIDGTASPVTAASASPAPMPPSDAAADGDVVDGAPVDDLDGMAIDDLDGAPMDDLDGTAIDDLDGTPMDDLDGGPIDDLDDVPAKEPTPPESKSATEIDTPLRQLPPTEAAKANGTSFSLKSSGNSKPVPVEMARKKQAEDMFADSDEE</sequence>
<evidence type="ECO:0000313" key="4">
    <source>
        <dbReference type="EMBL" id="EMF11555.1"/>
    </source>
</evidence>
<dbReference type="GO" id="GO:0005634">
    <property type="term" value="C:nucleus"/>
    <property type="evidence" value="ECO:0007669"/>
    <property type="project" value="TreeGrafter"/>
</dbReference>
<dbReference type="GO" id="GO:0003723">
    <property type="term" value="F:RNA binding"/>
    <property type="evidence" value="ECO:0007669"/>
    <property type="project" value="UniProtKB-KW"/>
</dbReference>
<evidence type="ECO:0000313" key="5">
    <source>
        <dbReference type="Proteomes" id="UP000016931"/>
    </source>
</evidence>
<feature type="region of interest" description="Disordered" evidence="2">
    <location>
        <begin position="1"/>
        <end position="114"/>
    </location>
</feature>
<feature type="region of interest" description="Disordered" evidence="2">
    <location>
        <begin position="548"/>
        <end position="570"/>
    </location>
</feature>
<dbReference type="HOGENOM" id="CLU_007957_0_0_1"/>
<feature type="compositionally biased region" description="Acidic residues" evidence="2">
    <location>
        <begin position="434"/>
        <end position="443"/>
    </location>
</feature>
<dbReference type="Gene3D" id="1.25.40.90">
    <property type="match status" value="1"/>
</dbReference>
<dbReference type="Proteomes" id="UP000016931">
    <property type="component" value="Unassembled WGS sequence"/>
</dbReference>
<dbReference type="InterPro" id="IPR008942">
    <property type="entry name" value="ENTH_VHS"/>
</dbReference>
<dbReference type="AlphaFoldDB" id="M3AXT6"/>
<keyword evidence="5" id="KW-1185">Reference proteome</keyword>
<dbReference type="PANTHER" id="PTHR23140:SF0">
    <property type="entry name" value="U2 SNRNP-ASSOCIATED SURP MOTIF-CONTAINING PROTEIN"/>
    <property type="match status" value="1"/>
</dbReference>
<feature type="compositionally biased region" description="Basic and acidic residues" evidence="2">
    <location>
        <begin position="27"/>
        <end position="45"/>
    </location>
</feature>
<feature type="compositionally biased region" description="Low complexity" evidence="2">
    <location>
        <begin position="706"/>
        <end position="733"/>
    </location>
</feature>
<dbReference type="GeneID" id="27903324"/>
<dbReference type="OrthoDB" id="377209at2759"/>
<dbReference type="PANTHER" id="PTHR23140">
    <property type="entry name" value="RNA PROCESSING PROTEIN LD23810P"/>
    <property type="match status" value="1"/>
</dbReference>
<dbReference type="EMBL" id="KB456266">
    <property type="protein sequence ID" value="EMF11555.1"/>
    <property type="molecule type" value="Genomic_DNA"/>
</dbReference>
<proteinExistence type="predicted"/>
<dbReference type="STRING" id="692275.M3AXT6"/>
<feature type="region of interest" description="Disordered" evidence="2">
    <location>
        <begin position="430"/>
        <end position="465"/>
    </location>
</feature>
<keyword evidence="1" id="KW-0694">RNA-binding</keyword>
<organism evidence="4 5">
    <name type="scientific">Sphaerulina musiva (strain SO2202)</name>
    <name type="common">Poplar stem canker fungus</name>
    <name type="synonym">Septoria musiva</name>
    <dbReference type="NCBI Taxonomy" id="692275"/>
    <lineage>
        <taxon>Eukaryota</taxon>
        <taxon>Fungi</taxon>
        <taxon>Dikarya</taxon>
        <taxon>Ascomycota</taxon>
        <taxon>Pezizomycotina</taxon>
        <taxon>Dothideomycetes</taxon>
        <taxon>Dothideomycetidae</taxon>
        <taxon>Mycosphaerellales</taxon>
        <taxon>Mycosphaerellaceae</taxon>
        <taxon>Sphaerulina</taxon>
    </lineage>
</organism>
<reference evidence="4 5" key="1">
    <citation type="journal article" date="2012" name="PLoS Pathog.">
        <title>Diverse lifestyles and strategies of plant pathogenesis encoded in the genomes of eighteen Dothideomycetes fungi.</title>
        <authorList>
            <person name="Ohm R.A."/>
            <person name="Feau N."/>
            <person name="Henrissat B."/>
            <person name="Schoch C.L."/>
            <person name="Horwitz B.A."/>
            <person name="Barry K.W."/>
            <person name="Condon B.J."/>
            <person name="Copeland A.C."/>
            <person name="Dhillon B."/>
            <person name="Glaser F."/>
            <person name="Hesse C.N."/>
            <person name="Kosti I."/>
            <person name="LaButti K."/>
            <person name="Lindquist E.A."/>
            <person name="Lucas S."/>
            <person name="Salamov A.A."/>
            <person name="Bradshaw R.E."/>
            <person name="Ciuffetti L."/>
            <person name="Hamelin R.C."/>
            <person name="Kema G.H.J."/>
            <person name="Lawrence C."/>
            <person name="Scott J.A."/>
            <person name="Spatafora J.W."/>
            <person name="Turgeon B.G."/>
            <person name="de Wit P.J.G.M."/>
            <person name="Zhong S."/>
            <person name="Goodwin S.B."/>
            <person name="Grigoriev I.V."/>
        </authorList>
    </citation>
    <scope>NUCLEOTIDE SEQUENCE [LARGE SCALE GENOMIC DNA]</scope>
    <source>
        <strain evidence="4 5">SO2202</strain>
    </source>
</reference>
<feature type="domain" description="CID" evidence="3">
    <location>
        <begin position="467"/>
        <end position="673"/>
    </location>
</feature>
<evidence type="ECO:0000256" key="1">
    <source>
        <dbReference type="ARBA" id="ARBA00022884"/>
    </source>
</evidence>
<dbReference type="eggNOG" id="KOG0151">
    <property type="taxonomic scope" value="Eukaryota"/>
</dbReference>
<dbReference type="PROSITE" id="PS51391">
    <property type="entry name" value="CID"/>
    <property type="match status" value="1"/>
</dbReference>
<accession>M3AXT6</accession>
<feature type="compositionally biased region" description="Basic and acidic residues" evidence="2">
    <location>
        <begin position="444"/>
        <end position="457"/>
    </location>
</feature>
<protein>
    <recommendedName>
        <fullName evidence="3">CID domain-containing protein</fullName>
    </recommendedName>
</protein>